<dbReference type="InterPro" id="IPR011990">
    <property type="entry name" value="TPR-like_helical_dom_sf"/>
</dbReference>
<feature type="compositionally biased region" description="Basic and acidic residues" evidence="4">
    <location>
        <begin position="490"/>
        <end position="502"/>
    </location>
</feature>
<feature type="region of interest" description="Disordered" evidence="4">
    <location>
        <begin position="335"/>
        <end position="371"/>
    </location>
</feature>
<feature type="compositionally biased region" description="Low complexity" evidence="4">
    <location>
        <begin position="578"/>
        <end position="594"/>
    </location>
</feature>
<dbReference type="PANTHER" id="PTHR44943:SF8">
    <property type="entry name" value="TPR REPEAT-CONTAINING PROTEIN MJ0263"/>
    <property type="match status" value="1"/>
</dbReference>
<evidence type="ECO:0000256" key="2">
    <source>
        <dbReference type="ARBA" id="ARBA00022803"/>
    </source>
</evidence>
<comment type="caution">
    <text evidence="6">The sequence shown here is derived from an EMBL/GenBank/DDBJ whole genome shotgun (WGS) entry which is preliminary data.</text>
</comment>
<dbReference type="InterPro" id="IPR011009">
    <property type="entry name" value="Kinase-like_dom_sf"/>
</dbReference>
<feature type="compositionally biased region" description="Basic and acidic residues" evidence="4">
    <location>
        <begin position="530"/>
        <end position="548"/>
    </location>
</feature>
<dbReference type="SUPFAM" id="SSF56112">
    <property type="entry name" value="Protein kinase-like (PK-like)"/>
    <property type="match status" value="1"/>
</dbReference>
<organism evidence="6 7">
    <name type="scientific">Lujinxingia sediminis</name>
    <dbReference type="NCBI Taxonomy" id="2480984"/>
    <lineage>
        <taxon>Bacteria</taxon>
        <taxon>Deltaproteobacteria</taxon>
        <taxon>Bradymonadales</taxon>
        <taxon>Lujinxingiaceae</taxon>
        <taxon>Lujinxingia</taxon>
    </lineage>
</organism>
<dbReference type="PROSITE" id="PS50011">
    <property type="entry name" value="PROTEIN_KINASE_DOM"/>
    <property type="match status" value="1"/>
</dbReference>
<gene>
    <name evidence="6" type="ORF">EA187_11575</name>
</gene>
<evidence type="ECO:0000259" key="5">
    <source>
        <dbReference type="PROSITE" id="PS50011"/>
    </source>
</evidence>
<feature type="region of interest" description="Disordered" evidence="4">
    <location>
        <begin position="712"/>
        <end position="732"/>
    </location>
</feature>
<evidence type="ECO:0000313" key="7">
    <source>
        <dbReference type="Proteomes" id="UP000282926"/>
    </source>
</evidence>
<dbReference type="InterPro" id="IPR051685">
    <property type="entry name" value="Ycf3/AcsC/BcsC/TPR_MFPF"/>
</dbReference>
<evidence type="ECO:0000313" key="6">
    <source>
        <dbReference type="EMBL" id="RVU44179.1"/>
    </source>
</evidence>
<keyword evidence="2 3" id="KW-0802">TPR repeat</keyword>
<dbReference type="Pfam" id="PF13432">
    <property type="entry name" value="TPR_16"/>
    <property type="match status" value="2"/>
</dbReference>
<evidence type="ECO:0000256" key="3">
    <source>
        <dbReference type="PROSITE-ProRule" id="PRU00339"/>
    </source>
</evidence>
<dbReference type="Proteomes" id="UP000282926">
    <property type="component" value="Unassembled WGS sequence"/>
</dbReference>
<sequence length="994" mass="106843">MSVRYCPICKAQFEGEEIFCPHDGTRLLTKNSETPGRLAGSSLHGAVNLEVFLDADHLGELYRGRMLNDGTSVQVRVFHRTYTAASLSRARTSLESIKAQSPLPHQILSVAGLFTQQLPHFIAEELADGDSLAQTLKTRGPLPWREALKLGCNLARALDWLTEQGVYPLGVSPASVYLQPEHSGVQVGSWLLGELAGELPAIDDSTPREALPVWLDYVAPELLRDPGANAKAASVFSVGAVMYYALTGESPLPAEASAAQLLEPGDYPADPPLDSIDLSDAPDTLVDLLRMSLSRDPAHRFQAPGAILAAFSNVLASSPDVIAPALTPATHAVFERPGQTGPEALPPFTVPQHADDSAIDSVGQTEPQHERHTMVGMPAVAHAEDPQTDAAASSEDIPPRVIIDDPGEGRPPVTTAPYGEGAFDEPDEPGARTAPLNAVTPAESVSSEDTTSTSSEARKGAAASTEPLNAVSRTGNASDEADDASNEAPGDDKNSESTEKKTLMMTSVSVQTLADEVDSPGENIPATEQASRDAKPSNDETHSARDTSRQSGEATARPGVSRDAAPGPSIVIAEDLQGDAPASDAAPSATDGASIVVDDALKADEPGQSEKESAKERLDARTDAVKVSTARNGAVADDVARLNIGFVNASRNATTEDVDEGWFSDSEDAWADDALRDAQERTQTREKLARIVIVLLLVAAFIAVLIFTQSYEPQDEPTPGTSEREAEEPSVDLERLEDQLKDALARGALIHPRANSALQYLTELKRHAPERYEAHRNAFVVAADEASRKAETEERWQAARDLSGFASQHAPENAALRERAEAVQARYVSTLEGAAPDSVVGSNADSHKREPTDTPTKASEGTPRKETPRAEPTPRVDAEASYREGRQAYARGDFDAARAAFERTLSASPDHAGANAGLGQILFDQANMRDAERYQLRAVRARPNNIEYRLQLGTVYFRLERFQDAIRTWEEVLNRDPDNSDAQRFIELAQRRVN</sequence>
<dbReference type="InterPro" id="IPR019734">
    <property type="entry name" value="TPR_rpt"/>
</dbReference>
<proteinExistence type="predicted"/>
<dbReference type="PANTHER" id="PTHR44943">
    <property type="entry name" value="CELLULOSE SYNTHASE OPERON PROTEIN C"/>
    <property type="match status" value="1"/>
</dbReference>
<dbReference type="EMBL" id="SADD01000005">
    <property type="protein sequence ID" value="RVU44179.1"/>
    <property type="molecule type" value="Genomic_DNA"/>
</dbReference>
<feature type="compositionally biased region" description="Basic and acidic residues" evidence="4">
    <location>
        <begin position="599"/>
        <end position="620"/>
    </location>
</feature>
<dbReference type="SUPFAM" id="SSF48452">
    <property type="entry name" value="TPR-like"/>
    <property type="match status" value="1"/>
</dbReference>
<feature type="compositionally biased region" description="Low complexity" evidence="4">
    <location>
        <begin position="443"/>
        <end position="455"/>
    </location>
</feature>
<dbReference type="PROSITE" id="PS50005">
    <property type="entry name" value="TPR"/>
    <property type="match status" value="2"/>
</dbReference>
<keyword evidence="1" id="KW-0677">Repeat</keyword>
<dbReference type="SMART" id="SM00028">
    <property type="entry name" value="TPR"/>
    <property type="match status" value="3"/>
</dbReference>
<feature type="domain" description="Protein kinase" evidence="5">
    <location>
        <begin position="47"/>
        <end position="312"/>
    </location>
</feature>
<feature type="region of interest" description="Disordered" evidence="4">
    <location>
        <begin position="384"/>
        <end position="620"/>
    </location>
</feature>
<dbReference type="Gene3D" id="1.25.40.10">
    <property type="entry name" value="Tetratricopeptide repeat domain"/>
    <property type="match status" value="1"/>
</dbReference>
<feature type="compositionally biased region" description="Basic and acidic residues" evidence="4">
    <location>
        <begin position="862"/>
        <end position="882"/>
    </location>
</feature>
<evidence type="ECO:0000256" key="1">
    <source>
        <dbReference type="ARBA" id="ARBA00022737"/>
    </source>
</evidence>
<keyword evidence="7" id="KW-1185">Reference proteome</keyword>
<reference evidence="6 7" key="1">
    <citation type="submission" date="2019-01" db="EMBL/GenBank/DDBJ databases">
        <title>Lujinxingia litoralis gen. nov., sp. nov. and Lujinxingia sediminis gen. nov., sp. nov., new members in the order Bradymonadales, isolated from coastal sediment.</title>
        <authorList>
            <person name="Li C.-M."/>
        </authorList>
    </citation>
    <scope>NUCLEOTIDE SEQUENCE [LARGE SCALE GENOMIC DNA]</scope>
    <source>
        <strain evidence="6 7">SEH01</strain>
    </source>
</reference>
<accession>A0ABY0CSV0</accession>
<dbReference type="PROSITE" id="PS50293">
    <property type="entry name" value="TPR_REGION"/>
    <property type="match status" value="1"/>
</dbReference>
<feature type="repeat" description="TPR" evidence="3">
    <location>
        <begin position="878"/>
        <end position="911"/>
    </location>
</feature>
<feature type="region of interest" description="Disordered" evidence="4">
    <location>
        <begin position="834"/>
        <end position="882"/>
    </location>
</feature>
<dbReference type="InterPro" id="IPR000719">
    <property type="entry name" value="Prot_kinase_dom"/>
</dbReference>
<evidence type="ECO:0000256" key="4">
    <source>
        <dbReference type="SAM" id="MobiDB-lite"/>
    </source>
</evidence>
<protein>
    <submittedName>
        <fullName evidence="6">Tetratricopeptide repeat protein</fullName>
    </submittedName>
</protein>
<dbReference type="SMART" id="SM00220">
    <property type="entry name" value="S_TKc"/>
    <property type="match status" value="1"/>
</dbReference>
<feature type="repeat" description="TPR" evidence="3">
    <location>
        <begin position="946"/>
        <end position="979"/>
    </location>
</feature>
<name>A0ABY0CSV0_9DELT</name>
<dbReference type="Pfam" id="PF00069">
    <property type="entry name" value="Pkinase"/>
    <property type="match status" value="1"/>
</dbReference>
<dbReference type="Gene3D" id="1.10.510.10">
    <property type="entry name" value="Transferase(Phosphotransferase) domain 1"/>
    <property type="match status" value="1"/>
</dbReference>